<dbReference type="Pfam" id="PF01127">
    <property type="entry name" value="Sdh_cyt"/>
    <property type="match status" value="1"/>
</dbReference>
<dbReference type="STRING" id="1095778.SAMN04489842_0954"/>
<keyword evidence="10" id="KW-1185">Reference proteome</keyword>
<protein>
    <submittedName>
        <fullName evidence="9">Succinate dehydrogenase subunit C</fullName>
    </submittedName>
</protein>
<keyword evidence="7 8" id="KW-0472">Membrane</keyword>
<dbReference type="RefSeq" id="WP_090378067.1">
    <property type="nucleotide sequence ID" value="NZ_FNLC01000001.1"/>
</dbReference>
<feature type="transmembrane region" description="Helical" evidence="8">
    <location>
        <begin position="91"/>
        <end position="109"/>
    </location>
</feature>
<dbReference type="AlphaFoldDB" id="A0A1H1B7M3"/>
<proteinExistence type="predicted"/>
<dbReference type="EMBL" id="FNLC01000001">
    <property type="protein sequence ID" value="SDQ47955.1"/>
    <property type="molecule type" value="Genomic_DNA"/>
</dbReference>
<dbReference type="PANTHER" id="PTHR41910:SF1">
    <property type="entry name" value="SUCCINATE DEHYDROGENASE HYDROPHOBIC MEMBRANE ANCHOR SUBUNIT"/>
    <property type="match status" value="1"/>
</dbReference>
<evidence type="ECO:0000256" key="1">
    <source>
        <dbReference type="ARBA" id="ARBA00004370"/>
    </source>
</evidence>
<accession>A0A1H1B7M3</accession>
<dbReference type="GO" id="GO:0006099">
    <property type="term" value="P:tricarboxylic acid cycle"/>
    <property type="evidence" value="ECO:0007669"/>
    <property type="project" value="InterPro"/>
</dbReference>
<dbReference type="GO" id="GO:0009055">
    <property type="term" value="F:electron transfer activity"/>
    <property type="evidence" value="ECO:0007669"/>
    <property type="project" value="InterPro"/>
</dbReference>
<evidence type="ECO:0000313" key="9">
    <source>
        <dbReference type="EMBL" id="SDQ47955.1"/>
    </source>
</evidence>
<dbReference type="Proteomes" id="UP000198848">
    <property type="component" value="Unassembled WGS sequence"/>
</dbReference>
<dbReference type="OrthoDB" id="21304at2157"/>
<keyword evidence="2" id="KW-0349">Heme</keyword>
<reference evidence="10" key="1">
    <citation type="submission" date="2016-10" db="EMBL/GenBank/DDBJ databases">
        <authorList>
            <person name="Varghese N."/>
            <person name="Submissions S."/>
        </authorList>
    </citation>
    <scope>NUCLEOTIDE SEQUENCE [LARGE SCALE GENOMIC DNA]</scope>
    <source>
        <strain evidence="10">DSM 24767</strain>
    </source>
</reference>
<keyword evidence="6" id="KW-0408">Iron</keyword>
<dbReference type="GO" id="GO:0016020">
    <property type="term" value="C:membrane"/>
    <property type="evidence" value="ECO:0007669"/>
    <property type="project" value="UniProtKB-SubCell"/>
</dbReference>
<evidence type="ECO:0000256" key="2">
    <source>
        <dbReference type="ARBA" id="ARBA00022617"/>
    </source>
</evidence>
<dbReference type="InterPro" id="IPR000701">
    <property type="entry name" value="SuccDH_FuR_B_TM-su"/>
</dbReference>
<evidence type="ECO:0000256" key="5">
    <source>
        <dbReference type="ARBA" id="ARBA00022989"/>
    </source>
</evidence>
<sequence length="154" mass="16549">MSQSYNRGLIEDFGRWKEFSAGMWAWIFHKFTGWMLIGYLFTHIAVLSTAIGAAQGEEVTVNAEALPNVDGTGEVAVDVYTATLGGLEGLFIIRILEIGLLAVAVFHILNGLRLLMVDLGIGLEAQDKSFYASLILTGIITVASVPTFLAGVGL</sequence>
<evidence type="ECO:0000313" key="10">
    <source>
        <dbReference type="Proteomes" id="UP000198848"/>
    </source>
</evidence>
<keyword evidence="4" id="KW-0479">Metal-binding</keyword>
<dbReference type="GO" id="GO:0046872">
    <property type="term" value="F:metal ion binding"/>
    <property type="evidence" value="ECO:0007669"/>
    <property type="project" value="UniProtKB-KW"/>
</dbReference>
<evidence type="ECO:0000256" key="6">
    <source>
        <dbReference type="ARBA" id="ARBA00023004"/>
    </source>
</evidence>
<dbReference type="InterPro" id="IPR034804">
    <property type="entry name" value="SQR/QFR_C/D"/>
</dbReference>
<evidence type="ECO:0000256" key="7">
    <source>
        <dbReference type="ARBA" id="ARBA00023136"/>
    </source>
</evidence>
<keyword evidence="5 8" id="KW-1133">Transmembrane helix</keyword>
<feature type="transmembrane region" description="Helical" evidence="8">
    <location>
        <begin position="130"/>
        <end position="152"/>
    </location>
</feature>
<gene>
    <name evidence="9" type="ORF">SAMN04489842_0954</name>
</gene>
<dbReference type="SUPFAM" id="SSF81343">
    <property type="entry name" value="Fumarate reductase respiratory complex transmembrane subunits"/>
    <property type="match status" value="1"/>
</dbReference>
<keyword evidence="3 8" id="KW-0812">Transmembrane</keyword>
<evidence type="ECO:0000256" key="4">
    <source>
        <dbReference type="ARBA" id="ARBA00022723"/>
    </source>
</evidence>
<comment type="subcellular location">
    <subcellularLocation>
        <location evidence="1">Membrane</location>
    </subcellularLocation>
</comment>
<name>A0A1H1B7M3_NATTX</name>
<dbReference type="InterPro" id="IPR014314">
    <property type="entry name" value="Succ_DH_cytb556"/>
</dbReference>
<dbReference type="NCBIfam" id="TIGR02970">
    <property type="entry name" value="succ_dehyd_cytB"/>
    <property type="match status" value="1"/>
</dbReference>
<dbReference type="InterPro" id="IPR039023">
    <property type="entry name" value="SdhC_prok"/>
</dbReference>
<organism evidence="9 10">
    <name type="scientific">Natronobacterium texcoconense</name>
    <dbReference type="NCBI Taxonomy" id="1095778"/>
    <lineage>
        <taxon>Archaea</taxon>
        <taxon>Methanobacteriati</taxon>
        <taxon>Methanobacteriota</taxon>
        <taxon>Stenosarchaea group</taxon>
        <taxon>Halobacteria</taxon>
        <taxon>Halobacteriales</taxon>
        <taxon>Natrialbaceae</taxon>
        <taxon>Natronobacterium</taxon>
    </lineage>
</organism>
<dbReference type="PANTHER" id="PTHR41910">
    <property type="entry name" value="SUCCINATE DEHYDROGENASE 2 MEMBRANE SUBUNIT SDHC"/>
    <property type="match status" value="1"/>
</dbReference>
<dbReference type="Gene3D" id="1.20.1300.10">
    <property type="entry name" value="Fumarate reductase/succinate dehydrogenase, transmembrane subunit"/>
    <property type="match status" value="1"/>
</dbReference>
<evidence type="ECO:0000256" key="3">
    <source>
        <dbReference type="ARBA" id="ARBA00022692"/>
    </source>
</evidence>
<evidence type="ECO:0000256" key="8">
    <source>
        <dbReference type="SAM" id="Phobius"/>
    </source>
</evidence>